<feature type="region of interest" description="Disordered" evidence="1">
    <location>
        <begin position="825"/>
        <end position="1063"/>
    </location>
</feature>
<organism evidence="2 3">
    <name type="scientific">Danaus chrysippus</name>
    <name type="common">African queen</name>
    <dbReference type="NCBI Taxonomy" id="151541"/>
    <lineage>
        <taxon>Eukaryota</taxon>
        <taxon>Metazoa</taxon>
        <taxon>Ecdysozoa</taxon>
        <taxon>Arthropoda</taxon>
        <taxon>Hexapoda</taxon>
        <taxon>Insecta</taxon>
        <taxon>Pterygota</taxon>
        <taxon>Neoptera</taxon>
        <taxon>Endopterygota</taxon>
        <taxon>Lepidoptera</taxon>
        <taxon>Glossata</taxon>
        <taxon>Ditrysia</taxon>
        <taxon>Papilionoidea</taxon>
        <taxon>Nymphalidae</taxon>
        <taxon>Danainae</taxon>
        <taxon>Danaini</taxon>
        <taxon>Danaina</taxon>
        <taxon>Danaus</taxon>
        <taxon>Anosia</taxon>
    </lineage>
</organism>
<feature type="compositionally biased region" description="Basic and acidic residues" evidence="1">
    <location>
        <begin position="645"/>
        <end position="654"/>
    </location>
</feature>
<feature type="compositionally biased region" description="Polar residues" evidence="1">
    <location>
        <begin position="1"/>
        <end position="16"/>
    </location>
</feature>
<feature type="compositionally biased region" description="Polar residues" evidence="1">
    <location>
        <begin position="668"/>
        <end position="679"/>
    </location>
</feature>
<name>A0A8J2QEC2_9NEOP</name>
<comment type="caution">
    <text evidence="2">The sequence shown here is derived from an EMBL/GenBank/DDBJ whole genome shotgun (WGS) entry which is preliminary data.</text>
</comment>
<feature type="compositionally biased region" description="Basic and acidic residues" evidence="1">
    <location>
        <begin position="839"/>
        <end position="866"/>
    </location>
</feature>
<feature type="compositionally biased region" description="Basic and acidic residues" evidence="1">
    <location>
        <begin position="887"/>
        <end position="902"/>
    </location>
</feature>
<feature type="compositionally biased region" description="Basic and acidic residues" evidence="1">
    <location>
        <begin position="159"/>
        <end position="176"/>
    </location>
</feature>
<evidence type="ECO:0000313" key="3">
    <source>
        <dbReference type="Proteomes" id="UP000789524"/>
    </source>
</evidence>
<feature type="compositionally biased region" description="Acidic residues" evidence="1">
    <location>
        <begin position="970"/>
        <end position="994"/>
    </location>
</feature>
<feature type="region of interest" description="Disordered" evidence="1">
    <location>
        <begin position="1"/>
        <end position="28"/>
    </location>
</feature>
<feature type="region of interest" description="Disordered" evidence="1">
    <location>
        <begin position="144"/>
        <end position="193"/>
    </location>
</feature>
<feature type="compositionally biased region" description="Basic and acidic residues" evidence="1">
    <location>
        <begin position="538"/>
        <end position="549"/>
    </location>
</feature>
<feature type="region of interest" description="Disordered" evidence="1">
    <location>
        <begin position="535"/>
        <end position="690"/>
    </location>
</feature>
<feature type="compositionally biased region" description="Polar residues" evidence="1">
    <location>
        <begin position="177"/>
        <end position="187"/>
    </location>
</feature>
<feature type="compositionally biased region" description="Acidic residues" evidence="1">
    <location>
        <begin position="1004"/>
        <end position="1028"/>
    </location>
</feature>
<reference evidence="2" key="1">
    <citation type="submission" date="2021-09" db="EMBL/GenBank/DDBJ databases">
        <authorList>
            <person name="Martin H S."/>
        </authorList>
    </citation>
    <scope>NUCLEOTIDE SEQUENCE</scope>
</reference>
<feature type="compositionally biased region" description="Low complexity" evidence="1">
    <location>
        <begin position="825"/>
        <end position="837"/>
    </location>
</feature>
<feature type="compositionally biased region" description="Basic and acidic residues" evidence="1">
    <location>
        <begin position="585"/>
        <end position="619"/>
    </location>
</feature>
<accession>A0A8J2QEC2</accession>
<proteinExistence type="predicted"/>
<keyword evidence="3" id="KW-1185">Reference proteome</keyword>
<feature type="compositionally biased region" description="Basic and acidic residues" evidence="1">
    <location>
        <begin position="312"/>
        <end position="322"/>
    </location>
</feature>
<sequence length="1261" mass="144635">MPSSRIPSPARSQGVISTPRRHLRRTLSVGSPARTNLRLTSVISESFKLSPLPKRQSVLNDDTDIEIPGRRSWWKKIDDNSRDVQELLESKDLVEVNNIADEFDVEVLSQEKKNYSLDLPESSDGESINSIIIPQRKIFTQVDNKPKQKFGKIMNSRDPSNKHDKSQADQDNEINKGSKNLFNQPSKPRTKPVFPSALLNVSANKTMNKTKELPPAEIKGQVRSLFGGRQGSKRRNMFADFIVSESEDEIPEIQPRVFGFQKKNEQKRRASSMSRHSPTSSIDLEIDDWRLLPSSTMVENLLEESPVKRLKLNETESKETRNIHSNTPVKTATPNTSTYKQNKSKNASKHNFSDDDEVNEINVKPQNSSLNTSRVTRSQSLKENSVTVPRTPNTINKSKEQTPNKNINTSKSVKTVQNIENTEQVQNNLEENDEDFTLEYDNDEENINKSPEKKNPNTLNIDEVDNNIAVSQLNSKKTTEIHVIHQKSVEKSLQSQNDVNNDEIIEVSKTKTRDKSFVKNQSALIQDELLPNKNKSVIADKEKESDRNKSIHNSSKNKSTVLNDSKTSKRRSNMAVEKSISLNESNKHGKEKYTVDEVESRTIESEVNTDTKEKQKDATLVEENNDQNIPDEPIEDNNALDENEEKQNAKDINESIKNQKSNKKRNTKNISSRISSPNVSHKKKEDTQVKSPEVILHDKTRDIDSFTVQRRNTSVGETKSIIFKNKTIRHSLAPVRESIGFSDGTRDSSADASGWDSHRTTRKTLRQTFGKDFTPRKSLRALVMEKTAKLQAANFNEVDKKTKSPQARSTAYGEVQDEFHSYQEPEPLQVEESVESVQNEEKQLDEQNDDIRSDQLADGDENKETSADESDKEEKHQDPTEEMVEGEPSRQSEEDEQNKDMSAEQLDVQEQDNEVTADQSNEVSAGQLEDKEHDEEESDDQSDGEEQDNEVTADQSDEVSTGQLENKDHDEEESNDQSDEEEQDNEVTADQSDEESARELENKDSDEEVSAEQLDNQEQDESYDEEVTSDQRDEIMENISYTGAQDVGEVTKDETNHEVSKHTRQTTLETYLQKIKQDNAERKRKMEEEVRNSLKVPRRDNFNLFKVPQKPVKKIVKVQKPKVKQIKSLDLLPAEVREDIQYKPPKRFQPANASWITKRLYKYLETKLEPKYDYKARIRAEKLVECIYTLTKEVRRHDKPRLEGVNDLKHEMARLELVKTHFDFYEFCHQFLPREIRVKVVPDVVNKIPLPRHGVFSDILR</sequence>
<feature type="region of interest" description="Disordered" evidence="1">
    <location>
        <begin position="261"/>
        <end position="280"/>
    </location>
</feature>
<evidence type="ECO:0000313" key="2">
    <source>
        <dbReference type="EMBL" id="CAG9560952.1"/>
    </source>
</evidence>
<gene>
    <name evidence="2" type="ORF">DCHRY22_LOCUS2537</name>
</gene>
<feature type="compositionally biased region" description="Polar residues" evidence="1">
    <location>
        <begin position="323"/>
        <end position="341"/>
    </location>
</feature>
<feature type="compositionally biased region" description="Acidic residues" evidence="1">
    <location>
        <begin position="632"/>
        <end position="644"/>
    </location>
</feature>
<evidence type="ECO:0000256" key="1">
    <source>
        <dbReference type="SAM" id="MobiDB-lite"/>
    </source>
</evidence>
<feature type="region of interest" description="Disordered" evidence="1">
    <location>
        <begin position="312"/>
        <end position="408"/>
    </location>
</feature>
<feature type="compositionally biased region" description="Polar residues" evidence="1">
    <location>
        <begin position="364"/>
        <end position="396"/>
    </location>
</feature>
<feature type="compositionally biased region" description="Acidic residues" evidence="1">
    <location>
        <begin position="932"/>
        <end position="957"/>
    </location>
</feature>
<dbReference type="Proteomes" id="UP000789524">
    <property type="component" value="Unassembled WGS sequence"/>
</dbReference>
<dbReference type="OrthoDB" id="7490880at2759"/>
<feature type="compositionally biased region" description="Basic and acidic residues" evidence="1">
    <location>
        <begin position="1049"/>
        <end position="1061"/>
    </location>
</feature>
<dbReference type="EMBL" id="CAKASE010000046">
    <property type="protein sequence ID" value="CAG9560952.1"/>
    <property type="molecule type" value="Genomic_DNA"/>
</dbReference>
<dbReference type="AlphaFoldDB" id="A0A8J2QEC2"/>
<feature type="compositionally biased region" description="Polar residues" evidence="1">
    <location>
        <begin position="271"/>
        <end position="280"/>
    </location>
</feature>
<protein>
    <submittedName>
        <fullName evidence="2">(African queen) hypothetical protein</fullName>
    </submittedName>
</protein>